<dbReference type="EC" id="3.4.14.11" evidence="16"/>
<dbReference type="InParanoid" id="A3LXS8"/>
<dbReference type="InterPro" id="IPR001375">
    <property type="entry name" value="Peptidase_S9_cat"/>
</dbReference>
<dbReference type="ESTHER" id="picst-a3lxs8">
    <property type="family name" value="DPP4N_Peptidase_S9"/>
</dbReference>
<keyword evidence="4" id="KW-0926">Vacuole</keyword>
<evidence type="ECO:0000256" key="13">
    <source>
        <dbReference type="SAM" id="Phobius"/>
    </source>
</evidence>
<dbReference type="InterPro" id="IPR050278">
    <property type="entry name" value="Serine_Prot_S9B/DPPIV"/>
</dbReference>
<feature type="transmembrane region" description="Helical" evidence="13">
    <location>
        <begin position="43"/>
        <end position="64"/>
    </location>
</feature>
<keyword evidence="7 16" id="KW-0378">Hydrolase</keyword>
<accession>A3LXS8</accession>
<dbReference type="InterPro" id="IPR002469">
    <property type="entry name" value="Peptidase_S9B_N"/>
</dbReference>
<keyword evidence="12" id="KW-0325">Glycoprotein</keyword>
<keyword evidence="8" id="KW-0720">Serine protease</keyword>
<dbReference type="Gene3D" id="3.40.50.1820">
    <property type="entry name" value="alpha/beta hydrolase"/>
    <property type="match status" value="1"/>
</dbReference>
<dbReference type="STRING" id="322104.A3LXS8"/>
<evidence type="ECO:0000256" key="7">
    <source>
        <dbReference type="ARBA" id="ARBA00022801"/>
    </source>
</evidence>
<evidence type="ECO:0000256" key="2">
    <source>
        <dbReference type="ARBA" id="ARBA00006150"/>
    </source>
</evidence>
<name>A3LXS8_PICST</name>
<keyword evidence="17" id="KW-1185">Reference proteome</keyword>
<keyword evidence="11 13" id="KW-0472">Membrane</keyword>
<keyword evidence="3 16" id="KW-0031">Aminopeptidase</keyword>
<dbReference type="GO" id="GO:0000329">
    <property type="term" value="C:fungal-type vacuole membrane"/>
    <property type="evidence" value="ECO:0007669"/>
    <property type="project" value="EnsemblFungi"/>
</dbReference>
<gene>
    <name evidence="16" type="primary">DAP2</name>
    <name evidence="16" type="ORF">PICST_84390</name>
</gene>
<dbReference type="eggNOG" id="KOG2100">
    <property type="taxonomic scope" value="Eukaryota"/>
</dbReference>
<evidence type="ECO:0000256" key="1">
    <source>
        <dbReference type="ARBA" id="ARBA00004576"/>
    </source>
</evidence>
<evidence type="ECO:0000256" key="10">
    <source>
        <dbReference type="ARBA" id="ARBA00022989"/>
    </source>
</evidence>
<evidence type="ECO:0000256" key="12">
    <source>
        <dbReference type="ARBA" id="ARBA00023180"/>
    </source>
</evidence>
<evidence type="ECO:0000256" key="5">
    <source>
        <dbReference type="ARBA" id="ARBA00022670"/>
    </source>
</evidence>
<dbReference type="GO" id="GO:0006508">
    <property type="term" value="P:proteolysis"/>
    <property type="evidence" value="ECO:0007669"/>
    <property type="project" value="UniProtKB-KW"/>
</dbReference>
<dbReference type="Pfam" id="PF00326">
    <property type="entry name" value="Peptidase_S9"/>
    <property type="match status" value="1"/>
</dbReference>
<sequence length="852" mass="96636">MTNKYDSDAHVPEVKKKDFRRSYESELDNEFSSRVNHYNYKNFFISGVLLSILIWGSSFLITAITNLRTTEILHHEYEQLLKANSPPLLQSRPAVAWDGSGKIPLNFSAVRDGKFRPNYKSLQWIHEPSSIESDKGTYVLKDDSNGHLEYTIKSIVDDDYSFTLYNGSTFNYSDTEYKIESLIASPDLTKAILKTNATHNWRHSSFALYWLLDISESSITPILDTTSKLAVTSWSPKSTDIAFIFDNNVYVKNIASGEVKQVTFDGSSQVFNGKPDWVYEEEVFAGDIVLWWSPSGDKFTFLKSNDTEVPEFTIPYYVQNGHEDYPEVVQIKYPKAGYPNPSVELVIYDLDTEKDQLLELKSEKIVSSDRLITEVVWVGSSVLVKTSNRASDLLEIFLVDSVQNESKIVRSLTADDSWFEVTSNTLFVPKNESLGRLEDGYVDTVVSGGFNHLAYFSPPSASEGVLLTNGQWEVVGGVEAFDFNKNKVYFVSTMKSSVERHIHSVSLFDKSNNGLPKVENITSGEGWFAGSFSSGSRYLLLTYEGPEVPYQKLIDLSSLKDVKTIESNQEVIDNLDDYLIPEVKYEVIELQDEETGEIFKANAIETLPLHFDSRHKYPVLFFVYGGPGSQLVTKNFAVSFSSVVAAELNAIVVTVDGRGTGYNNYNDDLGSQYKFIVRDKLGKYEPLDQIAAARLWSEKSYVDSDRIAIWGWSYGGFLTLKTLETDVKHKVFSYGVSIAPVTKWKLYDSIYTERYMRTPQENPAGYEIASIHNITNFEHVKKFFIGHGSGDDNVHVQNTLKLIDEFNLGNIENFDFMIFPDSDHSIRYHNGNKVVYDRILTFLRRAFNGEFA</sequence>
<evidence type="ECO:0000256" key="8">
    <source>
        <dbReference type="ARBA" id="ARBA00022825"/>
    </source>
</evidence>
<comment type="similarity">
    <text evidence="2">Belongs to the peptidase S9B family.</text>
</comment>
<dbReference type="SUPFAM" id="SSF82171">
    <property type="entry name" value="DPP6 N-terminal domain-like"/>
    <property type="match status" value="1"/>
</dbReference>
<evidence type="ECO:0000313" key="17">
    <source>
        <dbReference type="Proteomes" id="UP000002258"/>
    </source>
</evidence>
<dbReference type="FunFam" id="3.40.50.1820:FF:000003">
    <property type="entry name" value="Dipeptidyl peptidase 4"/>
    <property type="match status" value="1"/>
</dbReference>
<keyword evidence="5" id="KW-0645">Protease</keyword>
<dbReference type="OrthoDB" id="16520at2759"/>
<dbReference type="GeneID" id="4840040"/>
<dbReference type="GO" id="GO:0005886">
    <property type="term" value="C:plasma membrane"/>
    <property type="evidence" value="ECO:0007669"/>
    <property type="project" value="TreeGrafter"/>
</dbReference>
<dbReference type="PANTHER" id="PTHR11731:SF200">
    <property type="entry name" value="DIPEPTIDYL PEPTIDASE 10, ISOFORM B"/>
    <property type="match status" value="1"/>
</dbReference>
<evidence type="ECO:0000256" key="6">
    <source>
        <dbReference type="ARBA" id="ARBA00022692"/>
    </source>
</evidence>
<dbReference type="KEGG" id="pic:PICST_84390"/>
<comment type="subcellular location">
    <subcellularLocation>
        <location evidence="1">Vacuole membrane</location>
        <topology evidence="1">Single-pass type II membrane protein</topology>
    </subcellularLocation>
</comment>
<dbReference type="InterPro" id="IPR029058">
    <property type="entry name" value="AB_hydrolase_fold"/>
</dbReference>
<dbReference type="GO" id="GO:0004252">
    <property type="term" value="F:serine-type endopeptidase activity"/>
    <property type="evidence" value="ECO:0007669"/>
    <property type="project" value="InterPro"/>
</dbReference>
<dbReference type="GO" id="GO:0004177">
    <property type="term" value="F:aminopeptidase activity"/>
    <property type="evidence" value="ECO:0007669"/>
    <property type="project" value="UniProtKB-KW"/>
</dbReference>
<dbReference type="Proteomes" id="UP000002258">
    <property type="component" value="Chromosome 6"/>
</dbReference>
<dbReference type="PANTHER" id="PTHR11731">
    <property type="entry name" value="PROTEASE FAMILY S9B,C DIPEPTIDYL-PEPTIDASE IV-RELATED"/>
    <property type="match status" value="1"/>
</dbReference>
<evidence type="ECO:0000256" key="11">
    <source>
        <dbReference type="ARBA" id="ARBA00023136"/>
    </source>
</evidence>
<evidence type="ECO:0000259" key="15">
    <source>
        <dbReference type="Pfam" id="PF00930"/>
    </source>
</evidence>
<dbReference type="OMA" id="MRTPQEN"/>
<organism evidence="16 17">
    <name type="scientific">Scheffersomyces stipitis (strain ATCC 58785 / CBS 6054 / NBRC 10063 / NRRL Y-11545)</name>
    <name type="common">Yeast</name>
    <name type="synonym">Pichia stipitis</name>
    <dbReference type="NCBI Taxonomy" id="322104"/>
    <lineage>
        <taxon>Eukaryota</taxon>
        <taxon>Fungi</taxon>
        <taxon>Dikarya</taxon>
        <taxon>Ascomycota</taxon>
        <taxon>Saccharomycotina</taxon>
        <taxon>Pichiomycetes</taxon>
        <taxon>Debaryomycetaceae</taxon>
        <taxon>Scheffersomyces</taxon>
    </lineage>
</organism>
<evidence type="ECO:0000256" key="3">
    <source>
        <dbReference type="ARBA" id="ARBA00022438"/>
    </source>
</evidence>
<feature type="domain" description="Dipeptidylpeptidase IV N-terminal" evidence="15">
    <location>
        <begin position="185"/>
        <end position="550"/>
    </location>
</feature>
<dbReference type="SUPFAM" id="SSF53474">
    <property type="entry name" value="alpha/beta-Hydrolases"/>
    <property type="match status" value="1"/>
</dbReference>
<evidence type="ECO:0000256" key="9">
    <source>
        <dbReference type="ARBA" id="ARBA00022968"/>
    </source>
</evidence>
<dbReference type="GO" id="GO:0008239">
    <property type="term" value="F:dipeptidyl-peptidase activity"/>
    <property type="evidence" value="ECO:0007669"/>
    <property type="project" value="UniProtKB-EC"/>
</dbReference>
<feature type="domain" description="Peptidase S9 prolyl oligopeptidase catalytic" evidence="14">
    <location>
        <begin position="639"/>
        <end position="849"/>
    </location>
</feature>
<dbReference type="PROSITE" id="PS00708">
    <property type="entry name" value="PRO_ENDOPEP_SER"/>
    <property type="match status" value="1"/>
</dbReference>
<dbReference type="Gene3D" id="2.140.10.30">
    <property type="entry name" value="Dipeptidylpeptidase IV, N-terminal domain"/>
    <property type="match status" value="1"/>
</dbReference>
<dbReference type="HOGENOM" id="CLU_006105_0_1_1"/>
<dbReference type="AlphaFoldDB" id="A3LXS8"/>
<keyword evidence="10 13" id="KW-1133">Transmembrane helix</keyword>
<protein>
    <submittedName>
        <fullName evidence="16">Dipeptidyl aminopeptidase B</fullName>
        <ecNumber evidence="16">3.4.14.11</ecNumber>
    </submittedName>
</protein>
<keyword evidence="9" id="KW-0735">Signal-anchor</keyword>
<dbReference type="EMBL" id="CP000500">
    <property type="protein sequence ID" value="ABN67851.2"/>
    <property type="molecule type" value="Genomic_DNA"/>
</dbReference>
<evidence type="ECO:0000256" key="4">
    <source>
        <dbReference type="ARBA" id="ARBA00022554"/>
    </source>
</evidence>
<reference evidence="16 17" key="1">
    <citation type="journal article" date="2007" name="Nat. Biotechnol.">
        <title>Genome sequence of the lignocellulose-bioconverting and xylose-fermenting yeast Pichia stipitis.</title>
        <authorList>
            <person name="Jeffries T.W."/>
            <person name="Grigoriev I.V."/>
            <person name="Grimwood J."/>
            <person name="Laplaza J.M."/>
            <person name="Aerts A."/>
            <person name="Salamov A."/>
            <person name="Schmutz J."/>
            <person name="Lindquist E."/>
            <person name="Dehal P."/>
            <person name="Shapiro H."/>
            <person name="Jin Y.S."/>
            <person name="Passoth V."/>
            <person name="Richardson P.M."/>
        </authorList>
    </citation>
    <scope>NUCLEOTIDE SEQUENCE [LARGE SCALE GENOMIC DNA]</scope>
    <source>
        <strain evidence="17">ATCC 58785 / CBS 6054 / NBRC 10063 / NRRL Y-11545</strain>
    </source>
</reference>
<evidence type="ECO:0000313" key="16">
    <source>
        <dbReference type="EMBL" id="ABN67851.2"/>
    </source>
</evidence>
<keyword evidence="6 13" id="KW-0812">Transmembrane</keyword>
<dbReference type="FunCoup" id="A3LXS8">
    <property type="interactions" value="321"/>
</dbReference>
<dbReference type="RefSeq" id="XP_001385880.2">
    <property type="nucleotide sequence ID" value="XM_001385843.1"/>
</dbReference>
<evidence type="ECO:0000259" key="14">
    <source>
        <dbReference type="Pfam" id="PF00326"/>
    </source>
</evidence>
<dbReference type="Pfam" id="PF00930">
    <property type="entry name" value="DPPIV_N"/>
    <property type="match status" value="1"/>
</dbReference>
<proteinExistence type="inferred from homology"/>
<dbReference type="InterPro" id="IPR002471">
    <property type="entry name" value="Pept_S9_AS"/>
</dbReference>
<dbReference type="MEROPS" id="S09.006"/>